<dbReference type="InterPro" id="IPR053136">
    <property type="entry name" value="UTP_pyrophosphatase-like"/>
</dbReference>
<dbReference type="Pfam" id="PF01863">
    <property type="entry name" value="YgjP-like"/>
    <property type="match status" value="1"/>
</dbReference>
<dbReference type="CDD" id="cd07344">
    <property type="entry name" value="M48_yhfN_like"/>
    <property type="match status" value="1"/>
</dbReference>
<evidence type="ECO:0000313" key="3">
    <source>
        <dbReference type="Proteomes" id="UP001597327"/>
    </source>
</evidence>
<feature type="domain" description="YgjP-like metallopeptidase" evidence="1">
    <location>
        <begin position="20"/>
        <end position="217"/>
    </location>
</feature>
<dbReference type="RefSeq" id="WP_377176471.1">
    <property type="nucleotide sequence ID" value="NZ_JBHUFA010000016.1"/>
</dbReference>
<protein>
    <submittedName>
        <fullName evidence="2">M48 family metallopeptidase</fullName>
    </submittedName>
</protein>
<dbReference type="Gene3D" id="3.30.2010.10">
    <property type="entry name" value="Metalloproteases ('zincins'), catalytic domain"/>
    <property type="match status" value="1"/>
</dbReference>
<dbReference type="EMBL" id="JBHUFA010000016">
    <property type="protein sequence ID" value="MFD1697420.1"/>
    <property type="molecule type" value="Genomic_DNA"/>
</dbReference>
<proteinExistence type="predicted"/>
<evidence type="ECO:0000313" key="2">
    <source>
        <dbReference type="EMBL" id="MFD1697420.1"/>
    </source>
</evidence>
<gene>
    <name evidence="2" type="ORF">ACFSC7_18035</name>
</gene>
<organism evidence="2 3">
    <name type="scientific">Roseibium aestuarii</name>
    <dbReference type="NCBI Taxonomy" id="2600299"/>
    <lineage>
        <taxon>Bacteria</taxon>
        <taxon>Pseudomonadati</taxon>
        <taxon>Pseudomonadota</taxon>
        <taxon>Alphaproteobacteria</taxon>
        <taxon>Hyphomicrobiales</taxon>
        <taxon>Stappiaceae</taxon>
        <taxon>Roseibium</taxon>
    </lineage>
</organism>
<sequence>MRIRLRQDARAKRYLLRLPADASGPVMTVPQHGDLARAERFARAHVEWLLERIDRRDKPVALMPGDVVPLRGVDHLICSTGTLRGLIRQAPAAEDGGLPRLLVPGEEAHVPRKLVTWLKREARADLEKAVILHSGRLGKPFGALSVRDTRSRWGSCASNGNLSFSWRLILAPPEILDYVAAHEVAHLKEMNHSDRFWALCRQLAPQTPTARQWLKDHGARLHGFG</sequence>
<reference evidence="3" key="1">
    <citation type="journal article" date="2019" name="Int. J. Syst. Evol. Microbiol.">
        <title>The Global Catalogue of Microorganisms (GCM) 10K type strain sequencing project: providing services to taxonomists for standard genome sequencing and annotation.</title>
        <authorList>
            <consortium name="The Broad Institute Genomics Platform"/>
            <consortium name="The Broad Institute Genome Sequencing Center for Infectious Disease"/>
            <person name="Wu L."/>
            <person name="Ma J."/>
        </authorList>
    </citation>
    <scope>NUCLEOTIDE SEQUENCE [LARGE SCALE GENOMIC DNA]</scope>
    <source>
        <strain evidence="3">JCM 3369</strain>
    </source>
</reference>
<name>A0ABW4JZJ2_9HYPH</name>
<evidence type="ECO:0000259" key="1">
    <source>
        <dbReference type="Pfam" id="PF01863"/>
    </source>
</evidence>
<comment type="caution">
    <text evidence="2">The sequence shown here is derived from an EMBL/GenBank/DDBJ whole genome shotgun (WGS) entry which is preliminary data.</text>
</comment>
<dbReference type="Proteomes" id="UP001597327">
    <property type="component" value="Unassembled WGS sequence"/>
</dbReference>
<dbReference type="InterPro" id="IPR002725">
    <property type="entry name" value="YgjP-like_metallopeptidase"/>
</dbReference>
<keyword evidence="3" id="KW-1185">Reference proteome</keyword>
<dbReference type="PANTHER" id="PTHR30399">
    <property type="entry name" value="UNCHARACTERIZED PROTEIN YGJP"/>
    <property type="match status" value="1"/>
</dbReference>
<accession>A0ABW4JZJ2</accession>
<dbReference type="PANTHER" id="PTHR30399:SF1">
    <property type="entry name" value="UTP PYROPHOSPHATASE"/>
    <property type="match status" value="1"/>
</dbReference>